<dbReference type="PANTHER" id="PTHR30441:SF8">
    <property type="entry name" value="DUF748 DOMAIN-CONTAINING PROTEIN"/>
    <property type="match status" value="1"/>
</dbReference>
<proteinExistence type="predicted"/>
<evidence type="ECO:0000313" key="2">
    <source>
        <dbReference type="EMBL" id="WED43963.1"/>
    </source>
</evidence>
<feature type="domain" description="AsmA" evidence="1">
    <location>
        <begin position="221"/>
        <end position="379"/>
    </location>
</feature>
<evidence type="ECO:0000259" key="1">
    <source>
        <dbReference type="Pfam" id="PF05170"/>
    </source>
</evidence>
<organism evidence="2 3">
    <name type="scientific">Legionella cardiaca</name>
    <dbReference type="NCBI Taxonomy" id="1071983"/>
    <lineage>
        <taxon>Bacteria</taxon>
        <taxon>Pseudomonadati</taxon>
        <taxon>Pseudomonadota</taxon>
        <taxon>Gammaproteobacteria</taxon>
        <taxon>Legionellales</taxon>
        <taxon>Legionellaceae</taxon>
        <taxon>Legionella</taxon>
    </lineage>
</organism>
<dbReference type="PANTHER" id="PTHR30441">
    <property type="entry name" value="DUF748 DOMAIN-CONTAINING PROTEIN"/>
    <property type="match status" value="1"/>
</dbReference>
<feature type="domain" description="AsmA" evidence="1">
    <location>
        <begin position="1"/>
        <end position="187"/>
    </location>
</feature>
<evidence type="ECO:0000313" key="3">
    <source>
        <dbReference type="Proteomes" id="UP001222087"/>
    </source>
</evidence>
<dbReference type="Pfam" id="PF05170">
    <property type="entry name" value="AsmA"/>
    <property type="match status" value="2"/>
</dbReference>
<reference evidence="2 3" key="1">
    <citation type="submission" date="2023-02" db="EMBL/GenBank/DDBJ databases">
        <title>Genome Sequence of L. cardiaca H63T.</title>
        <authorList>
            <person name="Lopez A.E."/>
            <person name="Cianciotto N.P."/>
        </authorList>
    </citation>
    <scope>NUCLEOTIDE SEQUENCE [LARGE SCALE GENOMIC DNA]</scope>
    <source>
        <strain evidence="2 3">H63</strain>
    </source>
</reference>
<dbReference type="Proteomes" id="UP001222087">
    <property type="component" value="Chromosome"/>
</dbReference>
<protein>
    <submittedName>
        <fullName evidence="2">AsmA family protein</fullName>
    </submittedName>
</protein>
<dbReference type="InterPro" id="IPR052894">
    <property type="entry name" value="AsmA-related"/>
</dbReference>
<sequence length="519" mass="57916">MKLLKKLTVSIVAFLIVAAVILWALAKSINPEVIKDYVSSQLTALTDQQSQVDGDISWQIFPRPGIKITKVQIGSEKNDQSNYSIKLENLLFNLKITPLLRGKLVFSELDVNGFQININPNAEPIKVKNKKTAQSSSPKNRNIAEQFAIERFLLSHGQINFNGSEQTIKLANLQIGAEQFNLNKTPFPLQFKTQLNVASGNKSVMKAQINFKGSTTLSTSLFNNPFNALQNTPLDGQLAVQDFNIHQFKVNKIRAHVKTKPGVLWLNPLTLNMYNGESVGDLSYEFASMKLALNQTATNLNGNKLTSDLLNKKLFKGSVDLSIHTQANMQNKNWPESILGKGNLTIKDGIVESINLDKVIDETSSKINKLLNGKNNEVKDVLQLSQFDNPAFFKGNTNFKLLTFQYSLQDAKLLSDSLVLQTERLQLKGDGKVNLKDNSVDSHLLAQVSLTDPEVDKIQQLLGGNFPLLVKGYLTEPTVLPDLKIINPILTKYWLKETLVKPVKQIHKQIKTLLTTKND</sequence>
<keyword evidence="3" id="KW-1185">Reference proteome</keyword>
<dbReference type="EMBL" id="CP119078">
    <property type="protein sequence ID" value="WED43963.1"/>
    <property type="molecule type" value="Genomic_DNA"/>
</dbReference>
<dbReference type="InterPro" id="IPR007844">
    <property type="entry name" value="AsmA"/>
</dbReference>
<name>A0ABY8AU02_9GAMM</name>
<gene>
    <name evidence="2" type="ORF">PXX05_04035</name>
</gene>
<accession>A0ABY8AU02</accession>
<dbReference type="RefSeq" id="WP_275089777.1">
    <property type="nucleotide sequence ID" value="NZ_CP119078.1"/>
</dbReference>